<dbReference type="InterPro" id="IPR013083">
    <property type="entry name" value="Znf_RING/FYVE/PHD"/>
</dbReference>
<dbReference type="Gene3D" id="2.20.25.240">
    <property type="match status" value="1"/>
</dbReference>
<name>A0A1B6DW37_9HEMI</name>
<dbReference type="PROSITE" id="PS50089">
    <property type="entry name" value="ZF_RING_2"/>
    <property type="match status" value="1"/>
</dbReference>
<dbReference type="Gene3D" id="3.30.40.10">
    <property type="entry name" value="Zinc/RING finger domain, C3HC4 (zinc finger)"/>
    <property type="match status" value="1"/>
</dbReference>
<evidence type="ECO:0000259" key="4">
    <source>
        <dbReference type="PROSITE" id="PS50089"/>
    </source>
</evidence>
<dbReference type="SUPFAM" id="SSF57850">
    <property type="entry name" value="RING/U-box"/>
    <property type="match status" value="1"/>
</dbReference>
<organism evidence="5">
    <name type="scientific">Clastoptera arizonana</name>
    <name type="common">Arizona spittle bug</name>
    <dbReference type="NCBI Taxonomy" id="38151"/>
    <lineage>
        <taxon>Eukaryota</taxon>
        <taxon>Metazoa</taxon>
        <taxon>Ecdysozoa</taxon>
        <taxon>Arthropoda</taxon>
        <taxon>Hexapoda</taxon>
        <taxon>Insecta</taxon>
        <taxon>Pterygota</taxon>
        <taxon>Neoptera</taxon>
        <taxon>Paraneoptera</taxon>
        <taxon>Hemiptera</taxon>
        <taxon>Auchenorrhyncha</taxon>
        <taxon>Cercopoidea</taxon>
        <taxon>Clastopteridae</taxon>
        <taxon>Clastoptera</taxon>
    </lineage>
</organism>
<dbReference type="AlphaFoldDB" id="A0A1B6DW37"/>
<evidence type="ECO:0000256" key="1">
    <source>
        <dbReference type="ARBA" id="ARBA00022771"/>
    </source>
</evidence>
<feature type="domain" description="RING-type" evidence="4">
    <location>
        <begin position="584"/>
        <end position="623"/>
    </location>
</feature>
<keyword evidence="1 3" id="KW-0479">Metal-binding</keyword>
<proteinExistence type="predicted"/>
<sequence>MTMERIESNRKDCFLYVKDNYLYKLNKTVNGIRYLKCKKRFCKSTVKFKEGDVHAEVYPSEHNHEPNRTEVEILMLRSELRLTARSDIRPPRQIFEDVIRNYPLGAKSIGFPSVRTLIYKTRENSRPPIPICLEEYAEILNSENWCMYGLSKDSPPQLFFRKLLVDDQNNYEAIAVVFASFKVTSVMKSVVKTIHIDISTRTVPIFVGVTQLLTIHIVIKKYIFPAVYVLMKDKTKRNYQIIFEYLCNEICPEFIPENVVTDLDKPLKEILLYMWPTTKLVGFFFYYAQAIFQECRNFRMQMLLKNSIAARKVTRMLMALNLIPKSLLENALHYIKSYLKCNELSKQFVSLMGYVQNYWFHLSGLSSFSICTTTNCINDALKKFNSQMLAKMGPKPSVWIFTEKLREIEHYYQEDLMKILSGFPHIRKHNTKMETLDRKINETTKLLLKKELSMGKFLEKMCQTVCQMENAVSENSREEVLVQIEKRKRKNSQVKPLEILNEMNDLKHLNVEEMDQDLLDDKEEYFKIQSNNSYDDLNKAITINEDGKKTDGKKINIKTPDLFLVSNISDTSNVIVLRNEATFCVLCKVKHNDTVIIPCGHKCVCNECGGKLVEENRMCPICNNVVTMSVKVLESGAVN</sequence>
<gene>
    <name evidence="5" type="ORF">g.11005</name>
</gene>
<keyword evidence="2" id="KW-0862">Zinc</keyword>
<accession>A0A1B6DW37</accession>
<evidence type="ECO:0000256" key="2">
    <source>
        <dbReference type="ARBA" id="ARBA00022833"/>
    </source>
</evidence>
<protein>
    <recommendedName>
        <fullName evidence="4">RING-type domain-containing protein</fullName>
    </recommendedName>
</protein>
<dbReference type="EMBL" id="GEDC01007415">
    <property type="protein sequence ID" value="JAS29883.1"/>
    <property type="molecule type" value="Transcribed_RNA"/>
</dbReference>
<dbReference type="Pfam" id="PF13920">
    <property type="entry name" value="zf-C3HC4_3"/>
    <property type="match status" value="1"/>
</dbReference>
<evidence type="ECO:0000256" key="3">
    <source>
        <dbReference type="PROSITE-ProRule" id="PRU00175"/>
    </source>
</evidence>
<reference evidence="5" key="1">
    <citation type="submission" date="2015-12" db="EMBL/GenBank/DDBJ databases">
        <title>De novo transcriptome assembly of four potential Pierce s Disease insect vectors from Arizona vineyards.</title>
        <authorList>
            <person name="Tassone E.E."/>
        </authorList>
    </citation>
    <scope>NUCLEOTIDE SEQUENCE</scope>
</reference>
<dbReference type="GO" id="GO:0008270">
    <property type="term" value="F:zinc ion binding"/>
    <property type="evidence" value="ECO:0007669"/>
    <property type="project" value="UniProtKB-KW"/>
</dbReference>
<evidence type="ECO:0000313" key="5">
    <source>
        <dbReference type="EMBL" id="JAS29883.1"/>
    </source>
</evidence>
<dbReference type="InterPro" id="IPR001841">
    <property type="entry name" value="Znf_RING"/>
</dbReference>
<keyword evidence="1 3" id="KW-0863">Zinc-finger</keyword>